<evidence type="ECO:0000256" key="1">
    <source>
        <dbReference type="SAM" id="MobiDB-lite"/>
    </source>
</evidence>
<dbReference type="Proteomes" id="UP001385951">
    <property type="component" value="Unassembled WGS sequence"/>
</dbReference>
<gene>
    <name evidence="2" type="ORF">QCA50_008741</name>
</gene>
<keyword evidence="3" id="KW-1185">Reference proteome</keyword>
<dbReference type="AlphaFoldDB" id="A0AAW0GAL5"/>
<evidence type="ECO:0000313" key="3">
    <source>
        <dbReference type="Proteomes" id="UP001385951"/>
    </source>
</evidence>
<feature type="compositionally biased region" description="Polar residues" evidence="1">
    <location>
        <begin position="61"/>
        <end position="81"/>
    </location>
</feature>
<comment type="caution">
    <text evidence="2">The sequence shown here is derived from an EMBL/GenBank/DDBJ whole genome shotgun (WGS) entry which is preliminary data.</text>
</comment>
<organism evidence="2 3">
    <name type="scientific">Cerrena zonata</name>
    <dbReference type="NCBI Taxonomy" id="2478898"/>
    <lineage>
        <taxon>Eukaryota</taxon>
        <taxon>Fungi</taxon>
        <taxon>Dikarya</taxon>
        <taxon>Basidiomycota</taxon>
        <taxon>Agaricomycotina</taxon>
        <taxon>Agaricomycetes</taxon>
        <taxon>Polyporales</taxon>
        <taxon>Cerrenaceae</taxon>
        <taxon>Cerrena</taxon>
    </lineage>
</organism>
<protein>
    <submittedName>
        <fullName evidence="2">Uncharacterized protein</fullName>
    </submittedName>
</protein>
<name>A0AAW0GAL5_9APHY</name>
<proteinExistence type="predicted"/>
<feature type="compositionally biased region" description="Polar residues" evidence="1">
    <location>
        <begin position="92"/>
        <end position="106"/>
    </location>
</feature>
<reference evidence="2 3" key="1">
    <citation type="submission" date="2022-09" db="EMBL/GenBank/DDBJ databases">
        <authorList>
            <person name="Palmer J.M."/>
        </authorList>
    </citation>
    <scope>NUCLEOTIDE SEQUENCE [LARGE SCALE GENOMIC DNA]</scope>
    <source>
        <strain evidence="2 3">DSM 7382</strain>
    </source>
</reference>
<evidence type="ECO:0000313" key="2">
    <source>
        <dbReference type="EMBL" id="KAK7688369.1"/>
    </source>
</evidence>
<sequence>MARIRDTNAKSASLKGKIRDFFGPKPKPQEQSTVPTPAPVISRPTRIAPKKERKSRKLSNDENASPFSKDSSVTIHPNPSEATICPRGIKRQGSNDTIKASPSKRTSLAPKTGILTTRNKPSSLVSSVTSGETISTKKVTFDNTASDESSRPPTRRQSRGIKPLTAVSCAPPSITTDFWDDDDFDHTKVTVLEVTSHNESLVTPPSSVAGRAPGVKSHKRSNAISFSFTKLNKLNEGDETLSAPMAQVLGTDSRGTADLQSRLSRYVSLETSPTAGRRSLKRTGSFIMASPTKDPLNDEFDAQFPDVKLATIDSTDARSDTDNGELGALIRVSHMPPPSRGLSARNSLRNSTHGAGKLLSRFSVTIMPCQKEITLWDHSPDDVFIWSGILCITDAEYKATGFELRVPVKNIDIEFRSVDDNAKVQHVNGLPCHAEDPAGRPPAEFSVFYNGHSAPHNRVKNELSEHRGICIEGAWRTGPFSSLSSVLEVQPPAGTSYALRFYVPIPARLFTTGRESRYFNVKAKVTMGDYNLQPVPACSGIQKVLIEHLRREKHMDGKRGLPVARSHAKAASW</sequence>
<feature type="region of interest" description="Disordered" evidence="1">
    <location>
        <begin position="1"/>
        <end position="162"/>
    </location>
</feature>
<accession>A0AAW0GAL5</accession>
<feature type="compositionally biased region" description="Polar residues" evidence="1">
    <location>
        <begin position="114"/>
        <end position="147"/>
    </location>
</feature>
<dbReference type="EMBL" id="JASBNA010000011">
    <property type="protein sequence ID" value="KAK7688369.1"/>
    <property type="molecule type" value="Genomic_DNA"/>
</dbReference>